<name>A0A0M0BPG0_9ARCH</name>
<evidence type="ECO:0000313" key="2">
    <source>
        <dbReference type="EMBL" id="KON30255.1"/>
    </source>
</evidence>
<dbReference type="EMBL" id="LFWZ01000036">
    <property type="protein sequence ID" value="KON30255.1"/>
    <property type="molecule type" value="Genomic_DNA"/>
</dbReference>
<organism evidence="2 3">
    <name type="scientific">miscellaneous Crenarchaeota group-15 archaeon DG-45</name>
    <dbReference type="NCBI Taxonomy" id="1685127"/>
    <lineage>
        <taxon>Archaea</taxon>
        <taxon>Candidatus Bathyarchaeota</taxon>
        <taxon>MCG-15</taxon>
    </lineage>
</organism>
<feature type="transmembrane region" description="Helical" evidence="1">
    <location>
        <begin position="153"/>
        <end position="171"/>
    </location>
</feature>
<evidence type="ECO:0000256" key="1">
    <source>
        <dbReference type="SAM" id="Phobius"/>
    </source>
</evidence>
<feature type="transmembrane region" description="Helical" evidence="1">
    <location>
        <begin position="282"/>
        <end position="305"/>
    </location>
</feature>
<gene>
    <name evidence="2" type="ORF">AC482_04280</name>
</gene>
<proteinExistence type="predicted"/>
<sequence length="765" mass="85589">MSFTLFIDPGFADKTGKILTFIITMASMALGLTLIPLLPPPLPIIIAFLVAYAVYREPPVGALSGSAIIGLGLLYHLSRIGFFALFPSSFLRVSVMALMFIPFLIVPPMITSNLNVIAMDIGIVAVSLLFFRSTFYLAVPIILIFATIYKNKGVLVTFAYYAFVSLPLQVMQHLKTFEAGMPPSLYTPLDIIYKDIQRYMSSVSLTEIINVLKIIGGQIEGAATDRSLVPALASYVNSLPGMFLFLVIISGLVSAAALLALKLPESLRGGQLPGRYSDAAAYALPAAMASVTNVVFFVLLGHLQHPLAFRATVNPPILVMSTSFTLAYSAPVSLSKYLLDLRMVLARRDDVLRYLSLINRVPGSKPTPLSSLRTRMLIVADELKEMAAKASEGGLSVKEVDALMRRVYTELEVEVNSFRGLLGIALDEYYLRIKFQYLEAVREIGELGLGLDTPEIPGLQADSGLEAKIEQIEAAFEAERDIVKGLIATSDKIYEIICSLFEPSLPRDSPIIQISREKLDEDDPWVIIDAVLASMKNWERHYAADILKSTRPIRYSVEKIVELGEREDPLLPILGDRFRTIRALAQDAARRNLAMDEEEDLKVLKVILIRDTILATVEVVGRVIGILYDHLRELEATIDSLLPVGEYEWNRNRSLGERMEASLEVIGNYERHEIDEIIGHLYRVLSYVDEAVDTLEYYDERREMLLNYRVIEKRIDRILGERDEIGLGDLGVSEKYGREYIKLYHRSHHPEAPLEETGRSLRRVR</sequence>
<protein>
    <submittedName>
        <fullName evidence="2">Uncharacterized protein</fullName>
    </submittedName>
</protein>
<dbReference type="AlphaFoldDB" id="A0A0M0BPG0"/>
<dbReference type="Proteomes" id="UP000037210">
    <property type="component" value="Unassembled WGS sequence"/>
</dbReference>
<keyword evidence="1" id="KW-1133">Transmembrane helix</keyword>
<keyword evidence="1" id="KW-0812">Transmembrane</keyword>
<feature type="transmembrane region" description="Helical" evidence="1">
    <location>
        <begin position="60"/>
        <end position="78"/>
    </location>
</feature>
<feature type="transmembrane region" description="Helical" evidence="1">
    <location>
        <begin position="90"/>
        <end position="110"/>
    </location>
</feature>
<accession>A0A0M0BPG0</accession>
<comment type="caution">
    <text evidence="2">The sequence shown here is derived from an EMBL/GenBank/DDBJ whole genome shotgun (WGS) entry which is preliminary data.</text>
</comment>
<feature type="transmembrane region" description="Helical" evidence="1">
    <location>
        <begin position="21"/>
        <end position="54"/>
    </location>
</feature>
<feature type="transmembrane region" description="Helical" evidence="1">
    <location>
        <begin position="242"/>
        <end position="261"/>
    </location>
</feature>
<feature type="transmembrane region" description="Helical" evidence="1">
    <location>
        <begin position="122"/>
        <end position="146"/>
    </location>
</feature>
<keyword evidence="1" id="KW-0472">Membrane</keyword>
<evidence type="ECO:0000313" key="3">
    <source>
        <dbReference type="Proteomes" id="UP000037210"/>
    </source>
</evidence>
<reference evidence="2 3" key="1">
    <citation type="submission" date="2015-06" db="EMBL/GenBank/DDBJ databases">
        <title>New insights into the roles of widespread benthic archaea in carbon and nitrogen cycling.</title>
        <authorList>
            <person name="Lazar C.S."/>
            <person name="Baker B.J."/>
            <person name="Seitz K.W."/>
            <person name="Hyde A.S."/>
            <person name="Dick G.J."/>
            <person name="Hinrichs K.-U."/>
            <person name="Teske A.P."/>
        </authorList>
    </citation>
    <scope>NUCLEOTIDE SEQUENCE [LARGE SCALE GENOMIC DNA]</scope>
    <source>
        <strain evidence="2">DG-45</strain>
    </source>
</reference>